<gene>
    <name evidence="1" type="ORF">HK099_006014</name>
</gene>
<evidence type="ECO:0000313" key="1">
    <source>
        <dbReference type="EMBL" id="KAJ3216100.1"/>
    </source>
</evidence>
<dbReference type="Proteomes" id="UP001211065">
    <property type="component" value="Unassembled WGS sequence"/>
</dbReference>
<protein>
    <submittedName>
        <fullName evidence="1">Uncharacterized protein</fullName>
    </submittedName>
</protein>
<dbReference type="AlphaFoldDB" id="A0AAD5XUI9"/>
<evidence type="ECO:0000313" key="2">
    <source>
        <dbReference type="Proteomes" id="UP001211065"/>
    </source>
</evidence>
<keyword evidence="2" id="KW-1185">Reference proteome</keyword>
<dbReference type="EMBL" id="JADGJW010000498">
    <property type="protein sequence ID" value="KAJ3216100.1"/>
    <property type="molecule type" value="Genomic_DNA"/>
</dbReference>
<proteinExistence type="predicted"/>
<accession>A0AAD5XUI9</accession>
<comment type="caution">
    <text evidence="1">The sequence shown here is derived from an EMBL/GenBank/DDBJ whole genome shotgun (WGS) entry which is preliminary data.</text>
</comment>
<sequence length="119" mass="14254">MEITILRFEQVDLNAKDSSSVTEAIIEEFKKDKNKVDEDINLKLVVRLKFSGINRWKSLVFVEEELTIYECLNEYHFDNFGLINEHRLLWIRPVPSSFFFGRYWLNYNREGILNTTCKK</sequence>
<name>A0AAD5XUI9_9FUNG</name>
<reference evidence="1" key="1">
    <citation type="submission" date="2020-05" db="EMBL/GenBank/DDBJ databases">
        <title>Phylogenomic resolution of chytrid fungi.</title>
        <authorList>
            <person name="Stajich J.E."/>
            <person name="Amses K."/>
            <person name="Simmons R."/>
            <person name="Seto K."/>
            <person name="Myers J."/>
            <person name="Bonds A."/>
            <person name="Quandt C.A."/>
            <person name="Barry K."/>
            <person name="Liu P."/>
            <person name="Grigoriev I."/>
            <person name="Longcore J.E."/>
            <person name="James T.Y."/>
        </authorList>
    </citation>
    <scope>NUCLEOTIDE SEQUENCE</scope>
    <source>
        <strain evidence="1">JEL0476</strain>
    </source>
</reference>
<organism evidence="1 2">
    <name type="scientific">Clydaea vesicula</name>
    <dbReference type="NCBI Taxonomy" id="447962"/>
    <lineage>
        <taxon>Eukaryota</taxon>
        <taxon>Fungi</taxon>
        <taxon>Fungi incertae sedis</taxon>
        <taxon>Chytridiomycota</taxon>
        <taxon>Chytridiomycota incertae sedis</taxon>
        <taxon>Chytridiomycetes</taxon>
        <taxon>Lobulomycetales</taxon>
        <taxon>Lobulomycetaceae</taxon>
        <taxon>Clydaea</taxon>
    </lineage>
</organism>